<evidence type="ECO:0000313" key="3">
    <source>
        <dbReference type="EMBL" id="MBB6070741.1"/>
    </source>
</evidence>
<comment type="caution">
    <text evidence="3">The sequence shown here is derived from an EMBL/GenBank/DDBJ whole genome shotgun (WGS) entry which is preliminary data.</text>
</comment>
<dbReference type="RefSeq" id="WP_170034649.1">
    <property type="nucleotide sequence ID" value="NZ_JABDTL010000001.1"/>
</dbReference>
<dbReference type="Pfam" id="PF01551">
    <property type="entry name" value="Peptidase_M23"/>
    <property type="match status" value="1"/>
</dbReference>
<dbReference type="GO" id="GO:0004222">
    <property type="term" value="F:metalloendopeptidase activity"/>
    <property type="evidence" value="ECO:0007669"/>
    <property type="project" value="TreeGrafter"/>
</dbReference>
<protein>
    <recommendedName>
        <fullName evidence="2">M23ase beta-sheet core domain-containing protein</fullName>
    </recommendedName>
</protein>
<dbReference type="PANTHER" id="PTHR21666:SF285">
    <property type="entry name" value="M23 FAMILY METALLOPEPTIDASE"/>
    <property type="match status" value="1"/>
</dbReference>
<dbReference type="InterPro" id="IPR011055">
    <property type="entry name" value="Dup_hybrid_motif"/>
</dbReference>
<dbReference type="InterPro" id="IPR016047">
    <property type="entry name" value="M23ase_b-sheet_dom"/>
</dbReference>
<proteinExistence type="predicted"/>
<reference evidence="3 4" key="1">
    <citation type="submission" date="2020-08" db="EMBL/GenBank/DDBJ databases">
        <title>Genomic Encyclopedia of Type Strains, Phase IV (KMG-IV): sequencing the most valuable type-strain genomes for metagenomic binning, comparative biology and taxonomic classification.</title>
        <authorList>
            <person name="Goeker M."/>
        </authorList>
    </citation>
    <scope>NUCLEOTIDE SEQUENCE [LARGE SCALE GENOMIC DNA]</scope>
    <source>
        <strain evidence="3 4">DSM 29007</strain>
    </source>
</reference>
<organism evidence="3 4">
    <name type="scientific">Longimicrobium terrae</name>
    <dbReference type="NCBI Taxonomy" id="1639882"/>
    <lineage>
        <taxon>Bacteria</taxon>
        <taxon>Pseudomonadati</taxon>
        <taxon>Gemmatimonadota</taxon>
        <taxon>Longimicrobiia</taxon>
        <taxon>Longimicrobiales</taxon>
        <taxon>Longimicrobiaceae</taxon>
        <taxon>Longimicrobium</taxon>
    </lineage>
</organism>
<dbReference type="InterPro" id="IPR050570">
    <property type="entry name" value="Cell_wall_metabolism_enzyme"/>
</dbReference>
<accession>A0A841GY92</accession>
<evidence type="ECO:0000256" key="1">
    <source>
        <dbReference type="SAM" id="SignalP"/>
    </source>
</evidence>
<sequence length="334" mass="36775">MPSRSRSVFAALAAALLWGAPAAAQQPDTLRMQTGRKYTRMLYASHMDSLYARLAPQMRERVGTAEQFAAFRTQMGGQIGDETEVVAEEMVPGPPQAFVYRRTARFSRVQVPVEIIFATDSAGLIHGFSVQPRREAAPSRFMDYQTKTPLRLPFDGEWYVFWGGRTLEQNYHAMTNIQRFASDIIIRRDGSSHTGDGKQLAQYYCYGQPILSPADGTVVTAVDSFPDQQIGTTNRANPAGNHIIVDHGNSEFSMLAHLRPGSVAVRPGDRVRAGQKLGECGNSGNTSEPHLHYQLQDGPVFGQAEGLPALFRGYTADGQRVEVGMPVKGQTVRQ</sequence>
<dbReference type="CDD" id="cd12797">
    <property type="entry name" value="M23_peptidase"/>
    <property type="match status" value="1"/>
</dbReference>
<evidence type="ECO:0000259" key="2">
    <source>
        <dbReference type="Pfam" id="PF01551"/>
    </source>
</evidence>
<dbReference type="Proteomes" id="UP000582837">
    <property type="component" value="Unassembled WGS sequence"/>
</dbReference>
<feature type="domain" description="M23ase beta-sheet core" evidence="2">
    <location>
        <begin position="206"/>
        <end position="296"/>
    </location>
</feature>
<name>A0A841GY92_9BACT</name>
<gene>
    <name evidence="3" type="ORF">HNQ61_002362</name>
</gene>
<evidence type="ECO:0000313" key="4">
    <source>
        <dbReference type="Proteomes" id="UP000582837"/>
    </source>
</evidence>
<dbReference type="Gene3D" id="2.70.70.10">
    <property type="entry name" value="Glucose Permease (Domain IIA)"/>
    <property type="match status" value="1"/>
</dbReference>
<feature type="chain" id="PRO_5032821157" description="M23ase beta-sheet core domain-containing protein" evidence="1">
    <location>
        <begin position="25"/>
        <end position="334"/>
    </location>
</feature>
<dbReference type="PANTHER" id="PTHR21666">
    <property type="entry name" value="PEPTIDASE-RELATED"/>
    <property type="match status" value="1"/>
</dbReference>
<feature type="signal peptide" evidence="1">
    <location>
        <begin position="1"/>
        <end position="24"/>
    </location>
</feature>
<dbReference type="EMBL" id="JACHIA010000005">
    <property type="protein sequence ID" value="MBB6070741.1"/>
    <property type="molecule type" value="Genomic_DNA"/>
</dbReference>
<dbReference type="AlphaFoldDB" id="A0A841GY92"/>
<keyword evidence="1" id="KW-0732">Signal</keyword>
<keyword evidence="4" id="KW-1185">Reference proteome</keyword>
<dbReference type="SUPFAM" id="SSF51261">
    <property type="entry name" value="Duplicated hybrid motif"/>
    <property type="match status" value="1"/>
</dbReference>